<dbReference type="GO" id="GO:0009306">
    <property type="term" value="P:protein secretion"/>
    <property type="evidence" value="ECO:0007669"/>
    <property type="project" value="InterPro"/>
</dbReference>
<dbReference type="PIRSF" id="PIRSF005419">
    <property type="entry name" value="FlhA"/>
    <property type="match status" value="1"/>
</dbReference>
<gene>
    <name evidence="7" type="primary">flhA</name>
    <name evidence="8" type="ORF">A3F84_01705</name>
</gene>
<dbReference type="InterPro" id="IPR006301">
    <property type="entry name" value="FlhA"/>
</dbReference>
<keyword evidence="8" id="KW-0966">Cell projection</keyword>
<feature type="transmembrane region" description="Helical" evidence="7">
    <location>
        <begin position="275"/>
        <end position="302"/>
    </location>
</feature>
<dbReference type="NCBIfam" id="TIGR01398">
    <property type="entry name" value="FlhA"/>
    <property type="match status" value="1"/>
</dbReference>
<keyword evidence="7" id="KW-0653">Protein transport</keyword>
<evidence type="ECO:0000256" key="5">
    <source>
        <dbReference type="ARBA" id="ARBA00022989"/>
    </source>
</evidence>
<evidence type="ECO:0000256" key="4">
    <source>
        <dbReference type="ARBA" id="ARBA00022692"/>
    </source>
</evidence>
<comment type="caution">
    <text evidence="8">The sequence shown here is derived from an EMBL/GenBank/DDBJ whole genome shotgun (WGS) entry which is preliminary data.</text>
</comment>
<keyword evidence="7" id="KW-0813">Transport</keyword>
<keyword evidence="6 7" id="KW-0472">Membrane</keyword>
<comment type="caution">
    <text evidence="7">Lacks conserved residue(s) required for the propagation of feature annotation.</text>
</comment>
<keyword evidence="3 7" id="KW-1003">Cell membrane</keyword>
<dbReference type="Gene3D" id="3.40.50.12790">
    <property type="entry name" value="FHIPEP family, domain 4"/>
    <property type="match status" value="1"/>
</dbReference>
<dbReference type="Gene3D" id="1.10.8.540">
    <property type="entry name" value="FHIPEP family, domain 3"/>
    <property type="match status" value="1"/>
</dbReference>
<feature type="transmembrane region" description="Helical" evidence="7">
    <location>
        <begin position="34"/>
        <end position="53"/>
    </location>
</feature>
<reference evidence="8 9" key="1">
    <citation type="journal article" date="2016" name="Nat. Commun.">
        <title>Thousands of microbial genomes shed light on interconnected biogeochemical processes in an aquifer system.</title>
        <authorList>
            <person name="Anantharaman K."/>
            <person name="Brown C.T."/>
            <person name="Hug L.A."/>
            <person name="Sharon I."/>
            <person name="Castelle C.J."/>
            <person name="Probst A.J."/>
            <person name="Thomas B.C."/>
            <person name="Singh A."/>
            <person name="Wilkins M.J."/>
            <person name="Karaoz U."/>
            <person name="Brodie E.L."/>
            <person name="Williams K.H."/>
            <person name="Hubbard S.S."/>
            <person name="Banfield J.F."/>
        </authorList>
    </citation>
    <scope>NUCLEOTIDE SEQUENCE [LARGE SCALE GENOMIC DNA]</scope>
    <source>
        <strain evidence="9">RIFCSPLOWO2_12_FULL_64_10</strain>
    </source>
</reference>
<dbReference type="PANTHER" id="PTHR30161:SF1">
    <property type="entry name" value="FLAGELLAR BIOSYNTHESIS PROTEIN FLHA-RELATED"/>
    <property type="match status" value="1"/>
</dbReference>
<comment type="similarity">
    <text evidence="2 7">Belongs to the FHIPEP (flagella/HR/invasion proteins export pore) family.</text>
</comment>
<dbReference type="GO" id="GO:0005886">
    <property type="term" value="C:plasma membrane"/>
    <property type="evidence" value="ECO:0007669"/>
    <property type="project" value="UniProtKB-SubCell"/>
</dbReference>
<evidence type="ECO:0000256" key="1">
    <source>
        <dbReference type="ARBA" id="ARBA00004651"/>
    </source>
</evidence>
<keyword evidence="4 7" id="KW-0812">Transmembrane</keyword>
<dbReference type="InterPro" id="IPR042196">
    <property type="entry name" value="FHIPEP_4"/>
</dbReference>
<keyword evidence="5 7" id="KW-1133">Transmembrane helix</keyword>
<dbReference type="EMBL" id="MFKF01000066">
    <property type="protein sequence ID" value="OGG55625.1"/>
    <property type="molecule type" value="Genomic_DNA"/>
</dbReference>
<dbReference type="Gene3D" id="3.40.30.60">
    <property type="entry name" value="FHIPEP family, domain 1"/>
    <property type="match status" value="1"/>
</dbReference>
<organism evidence="8 9">
    <name type="scientific">Handelsmanbacteria sp. (strain RIFCSPLOWO2_12_FULL_64_10)</name>
    <dbReference type="NCBI Taxonomy" id="1817868"/>
    <lineage>
        <taxon>Bacteria</taxon>
        <taxon>Candidatus Handelsmaniibacteriota</taxon>
    </lineage>
</organism>
<keyword evidence="7" id="KW-1005">Bacterial flagellum biogenesis</keyword>
<sequence>MERIGRYSDILFAVAVILILAVMVIPVPPFLMDVLLTLNIALTLVILLMTLYVTRPLELSVFPGLLLVITLFRLSLNVASTRLVLGQGYAGQVIQAFGTFVVRGDYVLGLVIFLIIVIIQFVVITKGAGRVAEVAARFTLDAMPGKQMSIDADLNAGLINDEEARRRRREISREADFYGAMDGASKFVRGDAVAGILIVLVNIVGGFAIGVLKRGMTLSEAAQTYTLLTIGDGLVTQIPALIASTASGILVTRAASEADLGRDLTRELTARPRAIMVTAAVLFALALVPGLPAIPFLILSALSGTVAYATSRAQQSAAQETQAKTEAAEKKTPEEKVEDYLHVDPLEVEIGYGLIPLVDPQQGGNLLDRVTMIRKQTALDLGIVVPPVRIRDNIQLKPSAYVIRIRGVKVSEGELQVKGYMAIDPGYAEGPIEGIEATDPAFGLPVRWITEANRERAELLGYNVVGPDDVLATHLTEVIRSHAHEILGRQNVQALIDGVKKDYPAVVGELIPDQISLGGVQKILQNLLKERVPIRDMVTVLETTADYAPITKDPEILAEYVRTALGRTICQLYQTPEGTLPALTVSPKVEGLISESIQNTVAGIKVALAPDLARRLFERMAGLIDGMVSNGQQPLVLTAPTIRLAFRRLTETTFPSLTVLSYNEIVPGIEVFSVGMVDLENGE</sequence>
<evidence type="ECO:0000313" key="8">
    <source>
        <dbReference type="EMBL" id="OGG55625.1"/>
    </source>
</evidence>
<feature type="transmembrane region" description="Helical" evidence="7">
    <location>
        <begin position="192"/>
        <end position="212"/>
    </location>
</feature>
<dbReference type="PRINTS" id="PR00949">
    <property type="entry name" value="TYPE3IMAPROT"/>
</dbReference>
<keyword evidence="8" id="KW-0282">Flagellum</keyword>
<dbReference type="InterPro" id="IPR001712">
    <property type="entry name" value="T3SS_FHIPEP"/>
</dbReference>
<feature type="transmembrane region" description="Helical" evidence="7">
    <location>
        <begin position="7"/>
        <end position="28"/>
    </location>
</feature>
<comment type="function">
    <text evidence="7">Required for formation of the rod structure of the flagellar apparatus. Together with FliI and FliH, may constitute the export apparatus of flagellin.</text>
</comment>
<comment type="subcellular location">
    <subcellularLocation>
        <location evidence="1 7">Cell membrane</location>
        <topology evidence="1 7">Multi-pass membrane protein</topology>
    </subcellularLocation>
</comment>
<keyword evidence="8" id="KW-0969">Cilium</keyword>
<evidence type="ECO:0000256" key="6">
    <source>
        <dbReference type="ARBA" id="ARBA00023136"/>
    </source>
</evidence>
<accession>A0A1F6D2M5</accession>
<evidence type="ECO:0000256" key="7">
    <source>
        <dbReference type="RuleBase" id="RU364093"/>
    </source>
</evidence>
<dbReference type="Pfam" id="PF00771">
    <property type="entry name" value="FHIPEP"/>
    <property type="match status" value="1"/>
</dbReference>
<evidence type="ECO:0000256" key="2">
    <source>
        <dbReference type="ARBA" id="ARBA00008835"/>
    </source>
</evidence>
<dbReference type="Proteomes" id="UP000178606">
    <property type="component" value="Unassembled WGS sequence"/>
</dbReference>
<protein>
    <recommendedName>
        <fullName evidence="7">Flagellar biosynthesis protein FlhA</fullName>
    </recommendedName>
</protein>
<keyword evidence="7" id="KW-1006">Bacterial flagellum protein export</keyword>
<dbReference type="AlphaFoldDB" id="A0A1F6D2M5"/>
<feature type="transmembrane region" description="Helical" evidence="7">
    <location>
        <begin position="106"/>
        <end position="124"/>
    </location>
</feature>
<dbReference type="InterPro" id="IPR042193">
    <property type="entry name" value="FHIPEP_3"/>
</dbReference>
<dbReference type="GO" id="GO:0044780">
    <property type="term" value="P:bacterial-type flagellum assembly"/>
    <property type="evidence" value="ECO:0007669"/>
    <property type="project" value="InterPro"/>
</dbReference>
<proteinExistence type="inferred from homology"/>
<feature type="transmembrane region" description="Helical" evidence="7">
    <location>
        <begin position="65"/>
        <end position="86"/>
    </location>
</feature>
<name>A0A1F6D2M5_HANXR</name>
<dbReference type="InterPro" id="IPR042194">
    <property type="entry name" value="FHIPEP_1"/>
</dbReference>
<evidence type="ECO:0000313" key="9">
    <source>
        <dbReference type="Proteomes" id="UP000178606"/>
    </source>
</evidence>
<evidence type="ECO:0000256" key="3">
    <source>
        <dbReference type="ARBA" id="ARBA00022475"/>
    </source>
</evidence>
<dbReference type="PANTHER" id="PTHR30161">
    <property type="entry name" value="FLAGELLAR EXPORT PROTEIN, MEMBRANE FLHA SUBUNIT-RELATED"/>
    <property type="match status" value="1"/>
</dbReference>
<dbReference type="PROSITE" id="PS00994">
    <property type="entry name" value="FHIPEP"/>
    <property type="match status" value="1"/>
</dbReference>
<dbReference type="InterPro" id="IPR025505">
    <property type="entry name" value="FHIPEP_CS"/>
</dbReference>